<dbReference type="EMBL" id="CP045810">
    <property type="protein sequence ID" value="QHN41121.1"/>
    <property type="molecule type" value="Genomic_DNA"/>
</dbReference>
<dbReference type="NCBIfam" id="NF009467">
    <property type="entry name" value="PRK12826.1-3"/>
    <property type="match status" value="1"/>
</dbReference>
<evidence type="ECO:0000256" key="4">
    <source>
        <dbReference type="RuleBase" id="RU000363"/>
    </source>
</evidence>
<keyword evidence="2 5" id="KW-0560">Oxidoreductase</keyword>
<sequence length="283" mass="29394">MPEAPEGTGAVQGKVALITGAARGQGRSHAVRLAQEGADIIAVDLCGSVDTVGYPLATADDLAQTVDLVKEAGGRIVAAEADVRDLDALSAAVARGVEELGRLDIVCANAGILTMGMSHELSEEQWRTIVDINLTGAWHTSKVATPYLIGQGEGGVLIFTSSTMGLKGGPFASAYSATKHGIVGLAKSLAMELAQFRIRSNVLHPTTVRSPMIDNPVTLKSFRPDLEAPTSDDATPILQMLNLINEPWIEAGAVSEAVLYLSSKAGENITGISLPIDLGAAAK</sequence>
<dbReference type="EC" id="1.1.99.-" evidence="5"/>
<accession>A0A857L1G7</accession>
<dbReference type="AlphaFoldDB" id="A0A857L1G7"/>
<dbReference type="PANTHER" id="PTHR24321:SF8">
    <property type="entry name" value="ESTRADIOL 17-BETA-DEHYDROGENASE 8-RELATED"/>
    <property type="match status" value="1"/>
</dbReference>
<dbReference type="InterPro" id="IPR002347">
    <property type="entry name" value="SDR_fam"/>
</dbReference>
<keyword evidence="3" id="KW-0520">NAD</keyword>
<name>A0A857L1G7_9ACTN</name>
<evidence type="ECO:0000256" key="1">
    <source>
        <dbReference type="ARBA" id="ARBA00006484"/>
    </source>
</evidence>
<evidence type="ECO:0000256" key="2">
    <source>
        <dbReference type="ARBA" id="ARBA00023002"/>
    </source>
</evidence>
<dbReference type="RefSeq" id="WP_005184547.1">
    <property type="nucleotide sequence ID" value="NZ_CP045804.1"/>
</dbReference>
<reference evidence="5" key="1">
    <citation type="journal article" date="2021" name="Nat. Microbiol.">
        <title>Cocultivation of an ultrasmall environmental parasitic bacterium with lytic ability against bacteria associated with wastewater foams.</title>
        <authorList>
            <person name="Batinovic S."/>
            <person name="Rose J.J.A."/>
            <person name="Ratcliffe J."/>
            <person name="Seviour R.J."/>
            <person name="Petrovski S."/>
        </authorList>
    </citation>
    <scope>NUCLEOTIDE SEQUENCE</scope>
    <source>
        <strain evidence="5">CON44</strain>
    </source>
</reference>
<dbReference type="PRINTS" id="PR00080">
    <property type="entry name" value="SDRFAMILY"/>
</dbReference>
<dbReference type="SUPFAM" id="SSF51735">
    <property type="entry name" value="NAD(P)-binding Rossmann-fold domains"/>
    <property type="match status" value="1"/>
</dbReference>
<dbReference type="InterPro" id="IPR023985">
    <property type="entry name" value="SDR_subfam_1"/>
</dbReference>
<gene>
    <name evidence="5" type="ORF">GII30_19880</name>
</gene>
<dbReference type="PROSITE" id="PS00061">
    <property type="entry name" value="ADH_SHORT"/>
    <property type="match status" value="1"/>
</dbReference>
<dbReference type="NCBIfam" id="TIGR03971">
    <property type="entry name" value="SDR_subfam_1"/>
    <property type="match status" value="1"/>
</dbReference>
<dbReference type="CDD" id="cd05233">
    <property type="entry name" value="SDR_c"/>
    <property type="match status" value="1"/>
</dbReference>
<dbReference type="InterPro" id="IPR036291">
    <property type="entry name" value="NAD(P)-bd_dom_sf"/>
</dbReference>
<protein>
    <submittedName>
        <fullName evidence="5">Mycofactocin-coupled SDR family oxidoreductase</fullName>
        <ecNumber evidence="5">1.1.99.-</ecNumber>
    </submittedName>
</protein>
<organism evidence="5">
    <name type="scientific">Gordonia amarae</name>
    <dbReference type="NCBI Taxonomy" id="36821"/>
    <lineage>
        <taxon>Bacteria</taxon>
        <taxon>Bacillati</taxon>
        <taxon>Actinomycetota</taxon>
        <taxon>Actinomycetes</taxon>
        <taxon>Mycobacteriales</taxon>
        <taxon>Gordoniaceae</taxon>
        <taxon>Gordonia</taxon>
    </lineage>
</organism>
<dbReference type="PRINTS" id="PR00081">
    <property type="entry name" value="GDHRDH"/>
</dbReference>
<dbReference type="Pfam" id="PF00106">
    <property type="entry name" value="adh_short"/>
    <property type="match status" value="1"/>
</dbReference>
<dbReference type="InterPro" id="IPR020904">
    <property type="entry name" value="Sc_DH/Rdtase_CS"/>
</dbReference>
<evidence type="ECO:0000313" key="5">
    <source>
        <dbReference type="EMBL" id="QHN41121.1"/>
    </source>
</evidence>
<comment type="similarity">
    <text evidence="1 4">Belongs to the short-chain dehydrogenases/reductases (SDR) family.</text>
</comment>
<dbReference type="FunFam" id="3.40.50.720:FF:000084">
    <property type="entry name" value="Short-chain dehydrogenase reductase"/>
    <property type="match status" value="1"/>
</dbReference>
<dbReference type="GO" id="GO:0016491">
    <property type="term" value="F:oxidoreductase activity"/>
    <property type="evidence" value="ECO:0007669"/>
    <property type="project" value="UniProtKB-KW"/>
</dbReference>
<evidence type="ECO:0000256" key="3">
    <source>
        <dbReference type="ARBA" id="ARBA00023027"/>
    </source>
</evidence>
<proteinExistence type="inferred from homology"/>
<dbReference type="Gene3D" id="3.40.50.720">
    <property type="entry name" value="NAD(P)-binding Rossmann-like Domain"/>
    <property type="match status" value="1"/>
</dbReference>
<dbReference type="PANTHER" id="PTHR24321">
    <property type="entry name" value="DEHYDROGENASES, SHORT CHAIN"/>
    <property type="match status" value="1"/>
</dbReference>